<dbReference type="AlphaFoldDB" id="A0A024WF92"/>
<organism evidence="6 7">
    <name type="scientific">Plasmodium falciparum Tanzania</name>
    <name type="common">2000708</name>
    <dbReference type="NCBI Taxonomy" id="1036725"/>
    <lineage>
        <taxon>Eukaryota</taxon>
        <taxon>Sar</taxon>
        <taxon>Alveolata</taxon>
        <taxon>Apicomplexa</taxon>
        <taxon>Aconoidasida</taxon>
        <taxon>Haemosporida</taxon>
        <taxon>Plasmodiidae</taxon>
        <taxon>Plasmodium</taxon>
        <taxon>Plasmodium (Laverania)</taxon>
    </lineage>
</organism>
<keyword evidence="1" id="KW-0245">EGF-like domain</keyword>
<dbReference type="Pfam" id="PF12947">
    <property type="entry name" value="EGF_3"/>
    <property type="match status" value="1"/>
</dbReference>
<feature type="region of interest" description="Disordered" evidence="3">
    <location>
        <begin position="50"/>
        <end position="207"/>
    </location>
</feature>
<dbReference type="SUPFAM" id="SSF57196">
    <property type="entry name" value="EGF/Laminin"/>
    <property type="match status" value="1"/>
</dbReference>
<dbReference type="Gene3D" id="2.10.25.10">
    <property type="entry name" value="Laminin"/>
    <property type="match status" value="1"/>
</dbReference>
<feature type="transmembrane region" description="Helical" evidence="4">
    <location>
        <begin position="246"/>
        <end position="271"/>
    </location>
</feature>
<dbReference type="Proteomes" id="UP000030708">
    <property type="component" value="Unassembled WGS sequence"/>
</dbReference>
<keyword evidence="4" id="KW-0472">Membrane</keyword>
<dbReference type="PROSITE" id="PS01186">
    <property type="entry name" value="EGF_2"/>
    <property type="match status" value="1"/>
</dbReference>
<feature type="compositionally biased region" description="Basic and acidic residues" evidence="3">
    <location>
        <begin position="75"/>
        <end position="150"/>
    </location>
</feature>
<feature type="transmembrane region" description="Helical" evidence="4">
    <location>
        <begin position="6"/>
        <end position="32"/>
    </location>
</feature>
<feature type="domain" description="EGF-like" evidence="5">
    <location>
        <begin position="230"/>
        <end position="243"/>
    </location>
</feature>
<keyword evidence="4" id="KW-0812">Transmembrane</keyword>
<dbReference type="eggNOG" id="ENOG502QY0F">
    <property type="taxonomic scope" value="Eukaryota"/>
</dbReference>
<name>A0A024WF92_PLAFA</name>
<evidence type="ECO:0000313" key="6">
    <source>
        <dbReference type="EMBL" id="ETW39086.1"/>
    </source>
</evidence>
<gene>
    <name evidence="6" type="ORF">PFTANZ_00244</name>
</gene>
<proteinExistence type="predicted"/>
<dbReference type="InterPro" id="IPR000742">
    <property type="entry name" value="EGF"/>
</dbReference>
<feature type="compositionally biased region" description="Polar residues" evidence="3">
    <location>
        <begin position="53"/>
        <end position="72"/>
    </location>
</feature>
<dbReference type="InterPro" id="IPR024731">
    <property type="entry name" value="NELL2-like_EGF"/>
</dbReference>
<dbReference type="EMBL" id="KI926272">
    <property type="protein sequence ID" value="ETW39086.1"/>
    <property type="molecule type" value="Genomic_DNA"/>
</dbReference>
<protein>
    <recommendedName>
        <fullName evidence="5">EGF-like domain-containing protein</fullName>
    </recommendedName>
</protein>
<accession>A0A024WF92</accession>
<dbReference type="OrthoDB" id="10060424at2759"/>
<feature type="compositionally biased region" description="Acidic residues" evidence="3">
    <location>
        <begin position="167"/>
        <end position="205"/>
    </location>
</feature>
<reference evidence="6 7" key="2">
    <citation type="submission" date="2013-02" db="EMBL/GenBank/DDBJ databases">
        <title>The Genome Sequence of Plasmodium falciparum Tanzania (2000708).</title>
        <authorList>
            <consortium name="The Broad Institute Genome Sequencing Platform"/>
            <consortium name="The Broad Institute Genome Sequencing Center for Infectious Disease"/>
            <person name="Neafsey D."/>
            <person name="Cheeseman I."/>
            <person name="Volkman S."/>
            <person name="Adams J."/>
            <person name="Walker B."/>
            <person name="Young S.K."/>
            <person name="Zeng Q."/>
            <person name="Gargeya S."/>
            <person name="Fitzgerald M."/>
            <person name="Haas B."/>
            <person name="Abouelleil A."/>
            <person name="Alvarado L."/>
            <person name="Arachchi H.M."/>
            <person name="Berlin A.M."/>
            <person name="Chapman S.B."/>
            <person name="Dewar J."/>
            <person name="Goldberg J."/>
            <person name="Griggs A."/>
            <person name="Gujja S."/>
            <person name="Hansen M."/>
            <person name="Howarth C."/>
            <person name="Imamovic A."/>
            <person name="Larimer J."/>
            <person name="McCowan C."/>
            <person name="Murphy C."/>
            <person name="Neiman D."/>
            <person name="Pearson M."/>
            <person name="Priest M."/>
            <person name="Roberts A."/>
            <person name="Saif S."/>
            <person name="Shea T."/>
            <person name="Sisk P."/>
            <person name="Sykes S."/>
            <person name="Wortman J."/>
            <person name="Nusbaum C."/>
            <person name="Birren B."/>
        </authorList>
    </citation>
    <scope>NUCLEOTIDE SEQUENCE [LARGE SCALE GENOMIC DNA]</scope>
    <source>
        <strain evidence="7">Tanzania (2000708)</strain>
    </source>
</reference>
<evidence type="ECO:0000256" key="3">
    <source>
        <dbReference type="SAM" id="MobiDB-lite"/>
    </source>
</evidence>
<evidence type="ECO:0000256" key="2">
    <source>
        <dbReference type="ARBA" id="ARBA00023157"/>
    </source>
</evidence>
<keyword evidence="2" id="KW-1015">Disulfide bond</keyword>
<keyword evidence="4" id="KW-1133">Transmembrane helix</keyword>
<evidence type="ECO:0000256" key="1">
    <source>
        <dbReference type="ARBA" id="ARBA00022536"/>
    </source>
</evidence>
<evidence type="ECO:0000259" key="5">
    <source>
        <dbReference type="PROSITE" id="PS01186"/>
    </source>
</evidence>
<sequence>MWIVKFLIVVHFFIICTINFDKLYISYSYNIVPENGRMLNMRILGEEKPNVDGVSTSNTPGGNESSSASPNLSDAAEKKDEKEASEQGEESHKKENSQESANGKDDVKEEKKTNEKKGDGKTDKVQEKVLEKSPKESQMVDDKKKTEAIPKKVVQPSSSNSGGHVGEEEDHNEGEGEHEEEEEHEEDDDDEDDDTYNKDDLEDEDLCKHNNGGCGDDKLCEYVGNRRVKCKCKEGYKLEGIECVELLSLASSSLNLIFNSFITIFVVILLIN</sequence>
<reference evidence="6 7" key="1">
    <citation type="submission" date="2013-02" db="EMBL/GenBank/DDBJ databases">
        <title>The Genome Annotation of Plasmodium falciparum Tanzania (2000708).</title>
        <authorList>
            <consortium name="The Broad Institute Genome Sequencing Platform"/>
            <consortium name="The Broad Institute Genome Sequencing Center for Infectious Disease"/>
            <person name="Neafsey D."/>
            <person name="Hoffman S."/>
            <person name="Volkman S."/>
            <person name="Rosenthal P."/>
            <person name="Walker B."/>
            <person name="Young S.K."/>
            <person name="Zeng Q."/>
            <person name="Gargeya S."/>
            <person name="Fitzgerald M."/>
            <person name="Haas B."/>
            <person name="Abouelleil A."/>
            <person name="Allen A.W."/>
            <person name="Alvarado L."/>
            <person name="Arachchi H.M."/>
            <person name="Berlin A.M."/>
            <person name="Chapman S.B."/>
            <person name="Gainer-Dewar J."/>
            <person name="Goldberg J."/>
            <person name="Griggs A."/>
            <person name="Gujja S."/>
            <person name="Hansen M."/>
            <person name="Howarth C."/>
            <person name="Imamovic A."/>
            <person name="Ireland A."/>
            <person name="Larimer J."/>
            <person name="McCowan C."/>
            <person name="Murphy C."/>
            <person name="Pearson M."/>
            <person name="Poon T.W."/>
            <person name="Priest M."/>
            <person name="Roberts A."/>
            <person name="Saif S."/>
            <person name="Shea T."/>
            <person name="Sisk P."/>
            <person name="Sykes S."/>
            <person name="Wortman J."/>
            <person name="Nusbaum C."/>
            <person name="Birren B."/>
        </authorList>
    </citation>
    <scope>NUCLEOTIDE SEQUENCE [LARGE SCALE GENOMIC DNA]</scope>
    <source>
        <strain evidence="7">Tanzania (2000708)</strain>
    </source>
</reference>
<evidence type="ECO:0000256" key="4">
    <source>
        <dbReference type="SAM" id="Phobius"/>
    </source>
</evidence>
<evidence type="ECO:0000313" key="7">
    <source>
        <dbReference type="Proteomes" id="UP000030708"/>
    </source>
</evidence>